<dbReference type="GO" id="GO:0003735">
    <property type="term" value="F:structural constituent of ribosome"/>
    <property type="evidence" value="ECO:0007669"/>
    <property type="project" value="InterPro"/>
</dbReference>
<keyword evidence="3" id="KW-0694">RNA-binding</keyword>
<evidence type="ECO:0000256" key="6">
    <source>
        <dbReference type="ARBA" id="ARBA00035197"/>
    </source>
</evidence>
<evidence type="ECO:0000313" key="8">
    <source>
        <dbReference type="EMBL" id="KKP89238.1"/>
    </source>
</evidence>
<organism evidence="8 9">
    <name type="scientific">Berkelbacteria bacterium GW2011_GWA2_35_9</name>
    <dbReference type="NCBI Taxonomy" id="1618333"/>
    <lineage>
        <taxon>Bacteria</taxon>
        <taxon>Candidatus Berkelbacteria</taxon>
    </lineage>
</organism>
<keyword evidence="5" id="KW-0687">Ribonucleoprotein</keyword>
<dbReference type="InterPro" id="IPR005484">
    <property type="entry name" value="Ribosomal_uL18_bac/plant/anim"/>
</dbReference>
<evidence type="ECO:0000256" key="5">
    <source>
        <dbReference type="ARBA" id="ARBA00023274"/>
    </source>
</evidence>
<dbReference type="GO" id="GO:0022625">
    <property type="term" value="C:cytosolic large ribosomal subunit"/>
    <property type="evidence" value="ECO:0007669"/>
    <property type="project" value="TreeGrafter"/>
</dbReference>
<dbReference type="Gene3D" id="3.30.420.100">
    <property type="match status" value="1"/>
</dbReference>
<dbReference type="EMBL" id="LBRB01000001">
    <property type="protein sequence ID" value="KKP89238.1"/>
    <property type="molecule type" value="Genomic_DNA"/>
</dbReference>
<keyword evidence="4 8" id="KW-0689">Ribosomal protein</keyword>
<keyword evidence="2" id="KW-0699">rRNA-binding</keyword>
<sequence length="105" mass="11927">MKLNKNKNIFKLLNKKNLPILKVFRSLTNIYSQVIDDKGKVLVSSNSLKLKNVSKNDQAVYVGNDIAEKCLNKKIKQVVFDRGSFRYIGRIKTLADSARSKGLKI</sequence>
<comment type="caution">
    <text evidence="8">The sequence shown here is derived from an EMBL/GenBank/DDBJ whole genome shotgun (WGS) entry which is preliminary data.</text>
</comment>
<dbReference type="InterPro" id="IPR057268">
    <property type="entry name" value="Ribosomal_L18"/>
</dbReference>
<evidence type="ECO:0000256" key="4">
    <source>
        <dbReference type="ARBA" id="ARBA00022980"/>
    </source>
</evidence>
<reference evidence="8 9" key="1">
    <citation type="journal article" date="2015" name="Nature">
        <title>rRNA introns, odd ribosomes, and small enigmatic genomes across a large radiation of phyla.</title>
        <authorList>
            <person name="Brown C.T."/>
            <person name="Hug L.A."/>
            <person name="Thomas B.C."/>
            <person name="Sharon I."/>
            <person name="Castelle C.J."/>
            <person name="Singh A."/>
            <person name="Wilkins M.J."/>
            <person name="Williams K.H."/>
            <person name="Banfield J.F."/>
        </authorList>
    </citation>
    <scope>NUCLEOTIDE SEQUENCE [LARGE SCALE GENOMIC DNA]</scope>
</reference>
<dbReference type="AlphaFoldDB" id="A0A0G0D7J3"/>
<comment type="similarity">
    <text evidence="1">Belongs to the universal ribosomal protein uL18 family.</text>
</comment>
<evidence type="ECO:0000313" key="9">
    <source>
        <dbReference type="Proteomes" id="UP000034316"/>
    </source>
</evidence>
<dbReference type="NCBIfam" id="TIGR00060">
    <property type="entry name" value="L18_bact"/>
    <property type="match status" value="1"/>
</dbReference>
<dbReference type="PANTHER" id="PTHR12899:SF3">
    <property type="entry name" value="LARGE RIBOSOMAL SUBUNIT PROTEIN UL18M"/>
    <property type="match status" value="1"/>
</dbReference>
<dbReference type="GO" id="GO:0006412">
    <property type="term" value="P:translation"/>
    <property type="evidence" value="ECO:0007669"/>
    <property type="project" value="InterPro"/>
</dbReference>
<dbReference type="InterPro" id="IPR004389">
    <property type="entry name" value="Ribosomal_uL18_bac-type"/>
</dbReference>
<dbReference type="GO" id="GO:0008097">
    <property type="term" value="F:5S rRNA binding"/>
    <property type="evidence" value="ECO:0007669"/>
    <property type="project" value="TreeGrafter"/>
</dbReference>
<proteinExistence type="inferred from homology"/>
<dbReference type="Proteomes" id="UP000034316">
    <property type="component" value="Unassembled WGS sequence"/>
</dbReference>
<dbReference type="PANTHER" id="PTHR12899">
    <property type="entry name" value="39S RIBOSOMAL PROTEIN L18, MITOCHONDRIAL"/>
    <property type="match status" value="1"/>
</dbReference>
<evidence type="ECO:0000256" key="3">
    <source>
        <dbReference type="ARBA" id="ARBA00022884"/>
    </source>
</evidence>
<evidence type="ECO:0000256" key="7">
    <source>
        <dbReference type="ARBA" id="ARBA00035496"/>
    </source>
</evidence>
<dbReference type="CDD" id="cd00432">
    <property type="entry name" value="Ribosomal_L18_L5e"/>
    <property type="match status" value="1"/>
</dbReference>
<evidence type="ECO:0000256" key="1">
    <source>
        <dbReference type="ARBA" id="ARBA00007116"/>
    </source>
</evidence>
<accession>A0A0G0D7J3</accession>
<dbReference type="STRING" id="1618333.UR93_C0001G0070"/>
<dbReference type="SUPFAM" id="SSF53137">
    <property type="entry name" value="Translational machinery components"/>
    <property type="match status" value="1"/>
</dbReference>
<dbReference type="Pfam" id="PF00861">
    <property type="entry name" value="Ribosomal_L18p"/>
    <property type="match status" value="1"/>
</dbReference>
<evidence type="ECO:0000256" key="2">
    <source>
        <dbReference type="ARBA" id="ARBA00022730"/>
    </source>
</evidence>
<name>A0A0G0D7J3_9BACT</name>
<gene>
    <name evidence="8" type="ORF">UR93_C0001G0070</name>
</gene>
<protein>
    <recommendedName>
        <fullName evidence="6">Large ribosomal subunit protein uL18</fullName>
    </recommendedName>
    <alternativeName>
        <fullName evidence="7">50S ribosomal protein L18</fullName>
    </alternativeName>
</protein>